<evidence type="ECO:0000259" key="18">
    <source>
        <dbReference type="PROSITE" id="PS51011"/>
    </source>
</evidence>
<feature type="region of interest" description="Disordered" evidence="16">
    <location>
        <begin position="1159"/>
        <end position="1183"/>
    </location>
</feature>
<evidence type="ECO:0000313" key="21">
    <source>
        <dbReference type="Ensembl" id="ENSSORP00005039893.1"/>
    </source>
</evidence>
<evidence type="ECO:0000256" key="9">
    <source>
        <dbReference type="ARBA" id="ARBA00022853"/>
    </source>
</evidence>
<dbReference type="GeneID" id="115421840"/>
<dbReference type="Ensembl" id="ENSSORT00005040928.1">
    <property type="protein sequence ID" value="ENSSORP00005039893.1"/>
    <property type="gene ID" value="ENSSORG00005008354.1"/>
</dbReference>
<reference evidence="21" key="2">
    <citation type="submission" date="2025-08" db="UniProtKB">
        <authorList>
            <consortium name="Ensembl"/>
        </authorList>
    </citation>
    <scope>IDENTIFICATION</scope>
</reference>
<dbReference type="EC" id="1.14.11.67" evidence="4"/>
<keyword evidence="11" id="KW-0560">Oxidoreductase</keyword>
<dbReference type="Proteomes" id="UP000472271">
    <property type="component" value="Chromosome 7"/>
</dbReference>
<evidence type="ECO:0000256" key="16">
    <source>
        <dbReference type="SAM" id="MobiDB-lite"/>
    </source>
</evidence>
<dbReference type="GO" id="GO:0008270">
    <property type="term" value="F:zinc ion binding"/>
    <property type="evidence" value="ECO:0007669"/>
    <property type="project" value="UniProtKB-KW"/>
</dbReference>
<dbReference type="SMART" id="SM01014">
    <property type="entry name" value="ARID"/>
    <property type="match status" value="1"/>
</dbReference>
<dbReference type="PROSITE" id="PS51184">
    <property type="entry name" value="JMJC"/>
    <property type="match status" value="1"/>
</dbReference>
<dbReference type="InterPro" id="IPR013083">
    <property type="entry name" value="Znf_RING/FYVE/PHD"/>
</dbReference>
<reference evidence="21" key="1">
    <citation type="submission" date="2019-06" db="EMBL/GenBank/DDBJ databases">
        <authorList>
            <consortium name="Wellcome Sanger Institute Data Sharing"/>
        </authorList>
    </citation>
    <scope>NUCLEOTIDE SEQUENCE [LARGE SCALE GENOMIC DNA]</scope>
</reference>
<dbReference type="FunFam" id="1.10.150.60:FF:000001">
    <property type="entry name" value="Putative lysine-specific demethylase 5b"/>
    <property type="match status" value="1"/>
</dbReference>
<dbReference type="Pfam" id="PF08429">
    <property type="entry name" value="PLU-1"/>
    <property type="match status" value="1"/>
</dbReference>
<feature type="compositionally biased region" description="Acidic residues" evidence="16">
    <location>
        <begin position="1165"/>
        <end position="1175"/>
    </location>
</feature>
<dbReference type="Pfam" id="PF02373">
    <property type="entry name" value="JmjC"/>
    <property type="match status" value="1"/>
</dbReference>
<feature type="compositionally biased region" description="Basic and acidic residues" evidence="16">
    <location>
        <begin position="302"/>
        <end position="312"/>
    </location>
</feature>
<evidence type="ECO:0000259" key="19">
    <source>
        <dbReference type="PROSITE" id="PS51183"/>
    </source>
</evidence>
<feature type="compositionally biased region" description="Basic and acidic residues" evidence="16">
    <location>
        <begin position="1389"/>
        <end position="1402"/>
    </location>
</feature>
<dbReference type="GO" id="GO:0034647">
    <property type="term" value="F:histone H3K4me/H3K4me2/H3K4me3 demethylase activity"/>
    <property type="evidence" value="ECO:0007669"/>
    <property type="project" value="UniProtKB-EC"/>
</dbReference>
<keyword evidence="7 15" id="KW-0863">Zinc-finger</keyword>
<protein>
    <recommendedName>
        <fullName evidence="4">[histone H3]-trimethyl-L-lysine(4) demethylase</fullName>
        <ecNumber evidence="4">1.14.11.67</ecNumber>
    </recommendedName>
</protein>
<evidence type="ECO:0000256" key="4">
    <source>
        <dbReference type="ARBA" id="ARBA00012902"/>
    </source>
</evidence>
<dbReference type="InParanoid" id="A0A673BHR3"/>
<dbReference type="CDD" id="cd16875">
    <property type="entry name" value="ARID_KDM5C_5D"/>
    <property type="match status" value="1"/>
</dbReference>
<feature type="region of interest" description="Disordered" evidence="16">
    <location>
        <begin position="1221"/>
        <end position="1257"/>
    </location>
</feature>
<dbReference type="PROSITE" id="PS51183">
    <property type="entry name" value="JMJN"/>
    <property type="match status" value="1"/>
</dbReference>
<feature type="compositionally biased region" description="Polar residues" evidence="16">
    <location>
        <begin position="1569"/>
        <end position="1586"/>
    </location>
</feature>
<dbReference type="GO" id="GO:0006355">
    <property type="term" value="P:regulation of DNA-templated transcription"/>
    <property type="evidence" value="ECO:0007669"/>
    <property type="project" value="TreeGrafter"/>
</dbReference>
<dbReference type="SUPFAM" id="SSF57903">
    <property type="entry name" value="FYVE/PHD zinc finger"/>
    <property type="match status" value="2"/>
</dbReference>
<dbReference type="FunCoup" id="A0A673BHR3">
    <property type="interactions" value="1646"/>
</dbReference>
<feature type="region of interest" description="Disordered" evidence="16">
    <location>
        <begin position="191"/>
        <end position="245"/>
    </location>
</feature>
<feature type="domain" description="ARID" evidence="18">
    <location>
        <begin position="77"/>
        <end position="167"/>
    </location>
</feature>
<evidence type="ECO:0000313" key="22">
    <source>
        <dbReference type="Proteomes" id="UP000472271"/>
    </source>
</evidence>
<dbReference type="InterPro" id="IPR001606">
    <property type="entry name" value="ARID_dom"/>
</dbReference>
<dbReference type="SMART" id="SM00558">
    <property type="entry name" value="JmjC"/>
    <property type="match status" value="1"/>
</dbReference>
<dbReference type="InterPro" id="IPR003349">
    <property type="entry name" value="JmjN"/>
</dbReference>
<evidence type="ECO:0000256" key="14">
    <source>
        <dbReference type="ARBA" id="ARBA00048734"/>
    </source>
</evidence>
<name>A0A673BHR3_9TELE</name>
<evidence type="ECO:0000256" key="2">
    <source>
        <dbReference type="ARBA" id="ARBA00004123"/>
    </source>
</evidence>
<keyword evidence="13" id="KW-0539">Nucleus</keyword>
<dbReference type="Gene3D" id="1.10.150.60">
    <property type="entry name" value="ARID DNA-binding domain"/>
    <property type="match status" value="1"/>
</dbReference>
<feature type="region of interest" description="Disordered" evidence="16">
    <location>
        <begin position="286"/>
        <end position="324"/>
    </location>
</feature>
<evidence type="ECO:0000256" key="3">
    <source>
        <dbReference type="ARBA" id="ARBA00006801"/>
    </source>
</evidence>
<dbReference type="InterPro" id="IPR003347">
    <property type="entry name" value="JmjC_dom"/>
</dbReference>
<evidence type="ECO:0000256" key="8">
    <source>
        <dbReference type="ARBA" id="ARBA00022833"/>
    </source>
</evidence>
<dbReference type="CDD" id="cd15604">
    <property type="entry name" value="PHD1_KDM5C_5D"/>
    <property type="match status" value="1"/>
</dbReference>
<dbReference type="PANTHER" id="PTHR10694">
    <property type="entry name" value="LYSINE-SPECIFIC DEMETHYLASE"/>
    <property type="match status" value="1"/>
</dbReference>
<dbReference type="Pfam" id="PF21323">
    <property type="entry name" value="KDM5_C-hel"/>
    <property type="match status" value="1"/>
</dbReference>
<evidence type="ECO:0000256" key="15">
    <source>
        <dbReference type="PROSITE-ProRule" id="PRU00146"/>
    </source>
</evidence>
<dbReference type="InterPro" id="IPR004198">
    <property type="entry name" value="Znf_C5HC2"/>
</dbReference>
<evidence type="ECO:0000256" key="1">
    <source>
        <dbReference type="ARBA" id="ARBA00001954"/>
    </source>
</evidence>
<dbReference type="CDD" id="cd15608">
    <property type="entry name" value="PHD2_KDM5C_5D"/>
    <property type="match status" value="1"/>
</dbReference>
<keyword evidence="5" id="KW-0479">Metal-binding</keyword>
<feature type="compositionally biased region" description="Basic residues" evidence="16">
    <location>
        <begin position="1531"/>
        <end position="1547"/>
    </location>
</feature>
<evidence type="ECO:0000256" key="11">
    <source>
        <dbReference type="ARBA" id="ARBA00023002"/>
    </source>
</evidence>
<keyword evidence="8" id="KW-0862">Zinc</keyword>
<evidence type="ECO:0000256" key="5">
    <source>
        <dbReference type="ARBA" id="ARBA00022723"/>
    </source>
</evidence>
<dbReference type="Pfam" id="PF02928">
    <property type="entry name" value="zf-C5HC2"/>
    <property type="match status" value="1"/>
</dbReference>
<dbReference type="SMART" id="SM00545">
    <property type="entry name" value="JmjN"/>
    <property type="match status" value="1"/>
</dbReference>
<dbReference type="GO" id="GO:0000785">
    <property type="term" value="C:chromatin"/>
    <property type="evidence" value="ECO:0007669"/>
    <property type="project" value="TreeGrafter"/>
</dbReference>
<keyword evidence="10" id="KW-0223">Dioxygenase</keyword>
<dbReference type="SUPFAM" id="SSF46774">
    <property type="entry name" value="ARID-like"/>
    <property type="match status" value="1"/>
</dbReference>
<comment type="catalytic activity">
    <reaction evidence="14">
        <text>N(6),N(6),N(6)-trimethyl-L-lysyl(4)-[histone H3] + 3 2-oxoglutarate + 3 O2 = L-lysyl(4)-[histone H3] + 3 formaldehyde + 3 succinate + 3 CO2</text>
        <dbReference type="Rhea" id="RHEA:60208"/>
        <dbReference type="Rhea" id="RHEA-COMP:15537"/>
        <dbReference type="Rhea" id="RHEA-COMP:15547"/>
        <dbReference type="ChEBI" id="CHEBI:15379"/>
        <dbReference type="ChEBI" id="CHEBI:16526"/>
        <dbReference type="ChEBI" id="CHEBI:16810"/>
        <dbReference type="ChEBI" id="CHEBI:16842"/>
        <dbReference type="ChEBI" id="CHEBI:29969"/>
        <dbReference type="ChEBI" id="CHEBI:30031"/>
        <dbReference type="ChEBI" id="CHEBI:61961"/>
        <dbReference type="EC" id="1.14.11.67"/>
    </reaction>
</comment>
<feature type="compositionally biased region" description="Basic and acidic residues" evidence="16">
    <location>
        <begin position="329"/>
        <end position="346"/>
    </location>
</feature>
<evidence type="ECO:0000256" key="6">
    <source>
        <dbReference type="ARBA" id="ARBA00022737"/>
    </source>
</evidence>
<keyword evidence="6" id="KW-0677">Repeat</keyword>
<feature type="region of interest" description="Disordered" evidence="16">
    <location>
        <begin position="329"/>
        <end position="348"/>
    </location>
</feature>
<dbReference type="RefSeq" id="XP_029993654.1">
    <property type="nucleotide sequence ID" value="XM_030137794.1"/>
</dbReference>
<feature type="compositionally biased region" description="Polar residues" evidence="16">
    <location>
        <begin position="195"/>
        <end position="205"/>
    </location>
</feature>
<dbReference type="Pfam" id="PF01388">
    <property type="entry name" value="ARID"/>
    <property type="match status" value="1"/>
</dbReference>
<dbReference type="GO" id="GO:0005634">
    <property type="term" value="C:nucleus"/>
    <property type="evidence" value="ECO:0007669"/>
    <property type="project" value="UniProtKB-SubCell"/>
</dbReference>
<dbReference type="SMART" id="SM00501">
    <property type="entry name" value="BRIGHT"/>
    <property type="match status" value="1"/>
</dbReference>
<reference evidence="21" key="3">
    <citation type="submission" date="2025-09" db="UniProtKB">
        <authorList>
            <consortium name="Ensembl"/>
        </authorList>
    </citation>
    <scope>IDENTIFICATION</scope>
</reference>
<feature type="region of interest" description="Disordered" evidence="16">
    <location>
        <begin position="1389"/>
        <end position="1442"/>
    </location>
</feature>
<comment type="cofactor">
    <cofactor evidence="1">
        <name>Fe(2+)</name>
        <dbReference type="ChEBI" id="CHEBI:29033"/>
    </cofactor>
</comment>
<dbReference type="Gene3D" id="3.30.40.10">
    <property type="entry name" value="Zinc/RING finger domain, C3HC4 (zinc finger)"/>
    <property type="match status" value="2"/>
</dbReference>
<evidence type="ECO:0000256" key="10">
    <source>
        <dbReference type="ARBA" id="ARBA00022964"/>
    </source>
</evidence>
<feature type="compositionally biased region" description="Acidic residues" evidence="16">
    <location>
        <begin position="1413"/>
        <end position="1426"/>
    </location>
</feature>
<dbReference type="PROSITE" id="PS51011">
    <property type="entry name" value="ARID"/>
    <property type="match status" value="1"/>
</dbReference>
<dbReference type="InterPro" id="IPR048615">
    <property type="entry name" value="KDM5_C-hel"/>
</dbReference>
<feature type="domain" description="JmjC" evidence="20">
    <location>
        <begin position="514"/>
        <end position="680"/>
    </location>
</feature>
<feature type="domain" description="JmjN" evidence="19">
    <location>
        <begin position="12"/>
        <end position="53"/>
    </location>
</feature>
<dbReference type="Gene3D" id="2.60.120.650">
    <property type="entry name" value="Cupin"/>
    <property type="match status" value="1"/>
</dbReference>
<evidence type="ECO:0000256" key="12">
    <source>
        <dbReference type="ARBA" id="ARBA00023004"/>
    </source>
</evidence>
<organism evidence="21 22">
    <name type="scientific">Sphaeramia orbicularis</name>
    <name type="common">orbiculate cardinalfish</name>
    <dbReference type="NCBI Taxonomy" id="375764"/>
    <lineage>
        <taxon>Eukaryota</taxon>
        <taxon>Metazoa</taxon>
        <taxon>Chordata</taxon>
        <taxon>Craniata</taxon>
        <taxon>Vertebrata</taxon>
        <taxon>Euteleostomi</taxon>
        <taxon>Actinopterygii</taxon>
        <taxon>Neopterygii</taxon>
        <taxon>Teleostei</taxon>
        <taxon>Neoteleostei</taxon>
        <taxon>Acanthomorphata</taxon>
        <taxon>Gobiaria</taxon>
        <taxon>Kurtiformes</taxon>
        <taxon>Apogonoidei</taxon>
        <taxon>Apogonidae</taxon>
        <taxon>Apogoninae</taxon>
        <taxon>Sphaeramia</taxon>
    </lineage>
</organism>
<dbReference type="Pfam" id="PF00628">
    <property type="entry name" value="PHD"/>
    <property type="match status" value="1"/>
</dbReference>
<feature type="compositionally biased region" description="Polar residues" evidence="16">
    <location>
        <begin position="313"/>
        <end position="324"/>
    </location>
</feature>
<feature type="region of interest" description="Disordered" evidence="16">
    <location>
        <begin position="1527"/>
        <end position="1586"/>
    </location>
</feature>
<dbReference type="CTD" id="8242"/>
<dbReference type="InterPro" id="IPR019786">
    <property type="entry name" value="Zinc_finger_PHD-type_CS"/>
</dbReference>
<dbReference type="OrthoDB" id="1678912at2759"/>
<dbReference type="InterPro" id="IPR013637">
    <property type="entry name" value="Lys_sp_deMease-like_dom"/>
</dbReference>
<dbReference type="PROSITE" id="PS01359">
    <property type="entry name" value="ZF_PHD_1"/>
    <property type="match status" value="2"/>
</dbReference>
<dbReference type="PANTHER" id="PTHR10694:SF43">
    <property type="entry name" value="LYSINE-SPECIFIC DEMETHYLASE 5C"/>
    <property type="match status" value="1"/>
</dbReference>
<dbReference type="Pfam" id="PF02375">
    <property type="entry name" value="JmjN"/>
    <property type="match status" value="1"/>
</dbReference>
<dbReference type="FunFam" id="2.60.120.650:FF:000001">
    <property type="entry name" value="Putative lysine-specific demethylase 5b"/>
    <property type="match status" value="1"/>
</dbReference>
<proteinExistence type="inferred from homology"/>
<accession>A0A673BHR3</accession>
<evidence type="ECO:0000259" key="20">
    <source>
        <dbReference type="PROSITE" id="PS51184"/>
    </source>
</evidence>
<keyword evidence="9" id="KW-0156">Chromatin regulator</keyword>
<dbReference type="SUPFAM" id="SSF51197">
    <property type="entry name" value="Clavaminate synthase-like"/>
    <property type="match status" value="1"/>
</dbReference>
<dbReference type="PROSITE" id="PS50016">
    <property type="entry name" value="ZF_PHD_2"/>
    <property type="match status" value="1"/>
</dbReference>
<comment type="subcellular location">
    <subcellularLocation>
        <location evidence="2">Nucleus</location>
    </subcellularLocation>
</comment>
<evidence type="ECO:0000256" key="13">
    <source>
        <dbReference type="ARBA" id="ARBA00023242"/>
    </source>
</evidence>
<feature type="domain" description="PHD-type" evidence="17">
    <location>
        <begin position="370"/>
        <end position="420"/>
    </location>
</feature>
<dbReference type="SMART" id="SM00249">
    <property type="entry name" value="PHD"/>
    <property type="match status" value="2"/>
</dbReference>
<comment type="similarity">
    <text evidence="3">Belongs to the JARID1 histone demethylase family.</text>
</comment>
<dbReference type="InterPro" id="IPR011011">
    <property type="entry name" value="Znf_FYVE_PHD"/>
</dbReference>
<evidence type="ECO:0000259" key="17">
    <source>
        <dbReference type="PROSITE" id="PS50016"/>
    </source>
</evidence>
<keyword evidence="22" id="KW-1185">Reference proteome</keyword>
<evidence type="ECO:0000256" key="7">
    <source>
        <dbReference type="ARBA" id="ARBA00022771"/>
    </source>
</evidence>
<dbReference type="GO" id="GO:0003677">
    <property type="term" value="F:DNA binding"/>
    <property type="evidence" value="ECO:0007669"/>
    <property type="project" value="InterPro"/>
</dbReference>
<keyword evidence="12" id="KW-0408">Iron</keyword>
<gene>
    <name evidence="21" type="primary">kdm5c</name>
</gene>
<dbReference type="InterPro" id="IPR001965">
    <property type="entry name" value="Znf_PHD"/>
</dbReference>
<dbReference type="InterPro" id="IPR036431">
    <property type="entry name" value="ARID_dom_sf"/>
</dbReference>
<dbReference type="InterPro" id="IPR019787">
    <property type="entry name" value="Znf_PHD-finger"/>
</dbReference>
<sequence>MEGEEFVPPPECPVFEPSWEEFQDPLGYIAKIRPIAEKSGICKIRPPPDWQPPFSVELDSFRFTPRIQRLNELEAETRVKLNYLDRIARFWEIQGSSLKIPHIERRILDLFSLSKVVTDEGGFEMVCKERRWARVAQRLGYPTGKNIGSLLRSHYERIVYPFEMFQSGASLLHCKPKHYDGEDVDKEYKPHSIPLRQSVQPSKMSSYGRRANRCQPDGPEDLAPHPLTTGSQLISAPEPTEEDIEKNPELKKLQIYGAGPKMMGLGLVARDKGMRKKDDLPQTVTVRDNVSSGPGDISVKGEPLESQERGIEESTSSPQLPPSSITVKAEVKKEEPGEEYKKHKDEEEGPCTKMTMRLRRNLNNPQCVDSFVCRMCGRGDDDEKLLLCDGCDDNYHTYCLLPPLTDPPKGNWRCPKCVAEECKKPAEAFGFEQATREYTLQSFGEMADAFKADYFNMPVHMVPTELVEREFWRLVSSIEEDVTVEYGADIHSKEFGSGFPMNNGKRKLTEEEEEYARSGWNLNVMPVLEQSLLCHINGDISGMKVPWLYVGMVFSAFCWHIEDHWSYSINYLHWGEPKTWYGVPSVAAERLEEVMKKLTPELFEFQPDLLHQLVTIMNPNILMAHGVPVVRTNQCAGEFVITFPRAYHSGFNQGYNFAEAVNFCTADWLPAGRSCIEHYRRLRRYCVFSHEELTCKMAACPEKLDLNLAAATHREMFIIVQEERKLRKGLMERGITEAEREAFELLPDDERQCDKCKTTCFLSALACSNCPERLVCLYHTQDLCNCPTDKLYLRYRYTLDELLAMLHRLKVRSESFDSWANRVKEALEQEEGNKIVTDDLEMLKMEAAEKKFPDNELLRKLNTVLKDIEHCQRTSTELLSDSENSERKMTLAELKSLVETMQNLPCVMNQLEEVQAVLQTVEAYQTRAQALVNDKDWRRDSPPPEQLQTLLEQGGKLPVVVPECELLEGLQEQGHWLADVRRTLGTEGGERQEVTLVVLRNLMEAGCNVPQSVSVETAMAELQELLTIAERWEEKAQICLEQRQKHPLSTLEAIVNEAQLIPVKLPNILALQGCLTRARAWVTDLEEIQNGEHYPCLDDLEGLVAIGRDLPVFMEELRQLELQVASAHSWRDKASKTFLKKSSQHSLLEVLCPCAKRRERRDETEPLDDPLDDSDTNTLGLSAQDLRDPAAIVMAFKEGEHQEKEATLKLQKTNMCKSGLNASSYKEDKENGDWDSAMETDTSSHSENSVKENGNSNHTPQSVCVCGGQPRAPQLRCHLCKDWFHGGCVPFPSLLPSSEVSVNPLCWWDWDSRFLCSQCQRSRRPRLETILALLVALQKLPVRLPEGEALQCLTERAITWQGRAKEALETPELQQALQRLQELKETLSCEGDKGGGMEKEPEGSSVIVLSDSEGGEGEDGVIDLTEDSPQKKNAKPSNGTQAACENGVHKKSNVTGVGSLLPLLPLLKGQVVELSPATRVQLEELQLEGDLLEVSLDQTQTIHRVLQATSVPPREALHTLIQIELEEQRRSGRGRTKDSKRKRKSHRGGGEGAPAGAVDASESKKTCPLNHSPSPHLTVQTHPEIL</sequence>